<feature type="transmembrane region" description="Helical" evidence="1">
    <location>
        <begin position="65"/>
        <end position="86"/>
    </location>
</feature>
<keyword evidence="1" id="KW-0812">Transmembrane</keyword>
<evidence type="ECO:0000256" key="1">
    <source>
        <dbReference type="SAM" id="Phobius"/>
    </source>
</evidence>
<accession>A0A9X2BEQ6</accession>
<dbReference type="EMBL" id="JALJEJ010000011">
    <property type="protein sequence ID" value="MCJ8211653.1"/>
    <property type="molecule type" value="Genomic_DNA"/>
</dbReference>
<dbReference type="AlphaFoldDB" id="A0A9X2BEQ6"/>
<name>A0A9X2BEQ6_9SPHI</name>
<gene>
    <name evidence="2" type="ORF">MUY27_18185</name>
</gene>
<proteinExistence type="predicted"/>
<feature type="transmembrane region" description="Helical" evidence="1">
    <location>
        <begin position="16"/>
        <end position="34"/>
    </location>
</feature>
<dbReference type="Proteomes" id="UP001139450">
    <property type="component" value="Unassembled WGS sequence"/>
</dbReference>
<reference evidence="2" key="1">
    <citation type="submission" date="2022-04" db="EMBL/GenBank/DDBJ databases">
        <title>Mucilaginibacter sp. RS28 isolated from freshwater.</title>
        <authorList>
            <person name="Ko S.-R."/>
        </authorList>
    </citation>
    <scope>NUCLEOTIDE SEQUENCE</scope>
    <source>
        <strain evidence="2">RS28</strain>
    </source>
</reference>
<comment type="caution">
    <text evidence="2">The sequence shown here is derived from an EMBL/GenBank/DDBJ whole genome shotgun (WGS) entry which is preliminary data.</text>
</comment>
<keyword evidence="1" id="KW-0472">Membrane</keyword>
<evidence type="ECO:0000313" key="3">
    <source>
        <dbReference type="Proteomes" id="UP001139450"/>
    </source>
</evidence>
<evidence type="ECO:0000313" key="2">
    <source>
        <dbReference type="EMBL" id="MCJ8211653.1"/>
    </source>
</evidence>
<dbReference type="RefSeq" id="WP_245132453.1">
    <property type="nucleotide sequence ID" value="NZ_JALJEJ010000011.1"/>
</dbReference>
<sequence>MTEQQPPKQASADLKILGYNLLIFAVYTIACVAAGKDNIFVGFMVAVFHFLVCVFAAIIQKKWSWLLAGFLILVIGFGTCVNGFSISGH</sequence>
<protein>
    <submittedName>
        <fullName evidence="2">Uncharacterized protein</fullName>
    </submittedName>
</protein>
<keyword evidence="3" id="KW-1185">Reference proteome</keyword>
<feature type="transmembrane region" description="Helical" evidence="1">
    <location>
        <begin position="39"/>
        <end position="59"/>
    </location>
</feature>
<keyword evidence="1" id="KW-1133">Transmembrane helix</keyword>
<organism evidence="2 3">
    <name type="scientific">Mucilaginibacter straminoryzae</name>
    <dbReference type="NCBI Taxonomy" id="2932774"/>
    <lineage>
        <taxon>Bacteria</taxon>
        <taxon>Pseudomonadati</taxon>
        <taxon>Bacteroidota</taxon>
        <taxon>Sphingobacteriia</taxon>
        <taxon>Sphingobacteriales</taxon>
        <taxon>Sphingobacteriaceae</taxon>
        <taxon>Mucilaginibacter</taxon>
    </lineage>
</organism>